<name>A0AAU9IIT9_9CILI</name>
<evidence type="ECO:0000313" key="3">
    <source>
        <dbReference type="EMBL" id="CAG9313716.1"/>
    </source>
</evidence>
<evidence type="ECO:0000256" key="1">
    <source>
        <dbReference type="SAM" id="Coils"/>
    </source>
</evidence>
<keyword evidence="4" id="KW-1185">Reference proteome</keyword>
<feature type="region of interest" description="Disordered" evidence="2">
    <location>
        <begin position="20"/>
        <end position="48"/>
    </location>
</feature>
<sequence>MSNHDVRRFPNASRPAFAKITNKKVRASEGSSESQDNGPEIIDHSPIKSSLAPLSATQTCKLCSGQDEYSKVLQTALKEVLDQNEALRLRVIELEAILSKTEDDIEEKDELIQELQTTLSKIKSSKAKKC</sequence>
<evidence type="ECO:0000256" key="2">
    <source>
        <dbReference type="SAM" id="MobiDB-lite"/>
    </source>
</evidence>
<feature type="coiled-coil region" evidence="1">
    <location>
        <begin position="77"/>
        <end position="128"/>
    </location>
</feature>
<gene>
    <name evidence="3" type="ORF">BSTOLATCC_MIC9521</name>
</gene>
<organism evidence="3 4">
    <name type="scientific">Blepharisma stoltei</name>
    <dbReference type="NCBI Taxonomy" id="1481888"/>
    <lineage>
        <taxon>Eukaryota</taxon>
        <taxon>Sar</taxon>
        <taxon>Alveolata</taxon>
        <taxon>Ciliophora</taxon>
        <taxon>Postciliodesmatophora</taxon>
        <taxon>Heterotrichea</taxon>
        <taxon>Heterotrichida</taxon>
        <taxon>Blepharismidae</taxon>
        <taxon>Blepharisma</taxon>
    </lineage>
</organism>
<dbReference type="AlphaFoldDB" id="A0AAU9IIT9"/>
<keyword evidence="1" id="KW-0175">Coiled coil</keyword>
<comment type="caution">
    <text evidence="3">The sequence shown here is derived from an EMBL/GenBank/DDBJ whole genome shotgun (WGS) entry which is preliminary data.</text>
</comment>
<reference evidence="3" key="1">
    <citation type="submission" date="2021-09" db="EMBL/GenBank/DDBJ databases">
        <authorList>
            <consortium name="AG Swart"/>
            <person name="Singh M."/>
            <person name="Singh A."/>
            <person name="Seah K."/>
            <person name="Emmerich C."/>
        </authorList>
    </citation>
    <scope>NUCLEOTIDE SEQUENCE</scope>
    <source>
        <strain evidence="3">ATCC30299</strain>
    </source>
</reference>
<evidence type="ECO:0000313" key="4">
    <source>
        <dbReference type="Proteomes" id="UP001162131"/>
    </source>
</evidence>
<accession>A0AAU9IIT9</accession>
<dbReference type="Proteomes" id="UP001162131">
    <property type="component" value="Unassembled WGS sequence"/>
</dbReference>
<proteinExistence type="predicted"/>
<protein>
    <submittedName>
        <fullName evidence="3">Uncharacterized protein</fullName>
    </submittedName>
</protein>
<dbReference type="EMBL" id="CAJZBQ010000011">
    <property type="protein sequence ID" value="CAG9313716.1"/>
    <property type="molecule type" value="Genomic_DNA"/>
</dbReference>